<keyword evidence="4 10" id="KW-1133">Transmembrane helix</keyword>
<dbReference type="GeneID" id="33061964"/>
<comment type="catalytic activity">
    <reaction evidence="8">
        <text>fluoride(in) = fluoride(out)</text>
        <dbReference type="Rhea" id="RHEA:76159"/>
        <dbReference type="ChEBI" id="CHEBI:17051"/>
    </reaction>
    <physiologicalReaction direction="left-to-right" evidence="8">
        <dbReference type="Rhea" id="RHEA:76160"/>
    </physiologicalReaction>
</comment>
<evidence type="ECO:0000313" key="13">
    <source>
        <dbReference type="EMBL" id="MBF7126485.1"/>
    </source>
</evidence>
<sequence length="132" mass="14452">MLNRSLSVAIFGAIGGILRYLLQLYFDARFPSFPLSLILINVLGALLLGILTGGLLTLLDTSDTINVGLTTGLMGGFTTFSTFELALLNQLTVAHFRTMIIFLLTSVILSLILANFGQFLGGKLLKHYRKDW</sequence>
<accession>A0A1Y0VUH6</accession>
<comment type="similarity">
    <text evidence="7 10">Belongs to the fluoride channel Fluc/FEX (TC 1.A.43) family.</text>
</comment>
<evidence type="ECO:0000256" key="8">
    <source>
        <dbReference type="ARBA" id="ARBA00035585"/>
    </source>
</evidence>
<dbReference type="Proteomes" id="UP000743107">
    <property type="component" value="Unassembled WGS sequence"/>
</dbReference>
<dbReference type="EMBL" id="CP021474">
    <property type="protein sequence ID" value="ARW19776.1"/>
    <property type="molecule type" value="Genomic_DNA"/>
</dbReference>
<evidence type="ECO:0000313" key="11">
    <source>
        <dbReference type="EMBL" id="ARW19776.1"/>
    </source>
</evidence>
<evidence type="ECO:0000313" key="17">
    <source>
        <dbReference type="Proteomes" id="UP001214131"/>
    </source>
</evidence>
<dbReference type="PANTHER" id="PTHR28259">
    <property type="entry name" value="FLUORIDE EXPORT PROTEIN 1-RELATED"/>
    <property type="match status" value="1"/>
</dbReference>
<organism evidence="11 15">
    <name type="scientific">Pediococcus pentosaceus</name>
    <dbReference type="NCBI Taxonomy" id="1255"/>
    <lineage>
        <taxon>Bacteria</taxon>
        <taxon>Bacillati</taxon>
        <taxon>Bacillota</taxon>
        <taxon>Bacilli</taxon>
        <taxon>Lactobacillales</taxon>
        <taxon>Lactobacillaceae</taxon>
        <taxon>Pediococcus</taxon>
    </lineage>
</organism>
<evidence type="ECO:0000256" key="5">
    <source>
        <dbReference type="ARBA" id="ARBA00023136"/>
    </source>
</evidence>
<name>A0A1Y0VUH6_PEDPE</name>
<reference evidence="13" key="5">
    <citation type="submission" date="2020-11" db="EMBL/GenBank/DDBJ databases">
        <title>Antibiotic susceptibility profiles of Pediococcus pentosaceus from various origins and their implications for the safety assessment of strains with food-technology applications.</title>
        <authorList>
            <person name="Shani N."/>
            <person name="Oberhaensli S."/>
            <person name="Arias E."/>
        </authorList>
    </citation>
    <scope>NUCLEOTIDE SEQUENCE</scope>
    <source>
        <strain evidence="13">FAM 19164</strain>
    </source>
</reference>
<reference evidence="16" key="4">
    <citation type="submission" date="2020-03" db="EMBL/GenBank/DDBJ databases">
        <title>SpeciesPrimer: A bioinformatics pipeline dedicated to the design of qPCR primers for the quantification of bacterial species.</title>
        <authorList>
            <person name="Dreier M."/>
            <person name="Berthoud H."/>
            <person name="Shani N."/>
            <person name="Wechsler D."/>
            <person name="Junier P."/>
        </authorList>
    </citation>
    <scope>NUCLEOTIDE SEQUENCE [LARGE SCALE GENOMIC DNA]</scope>
    <source>
        <strain evidence="16">FAM13073</strain>
    </source>
</reference>
<evidence type="ECO:0000313" key="16">
    <source>
        <dbReference type="Proteomes" id="UP000472573"/>
    </source>
</evidence>
<evidence type="ECO:0000256" key="3">
    <source>
        <dbReference type="ARBA" id="ARBA00022692"/>
    </source>
</evidence>
<evidence type="ECO:0000256" key="10">
    <source>
        <dbReference type="HAMAP-Rule" id="MF_00454"/>
    </source>
</evidence>
<evidence type="ECO:0000313" key="14">
    <source>
        <dbReference type="EMBL" id="WEA57357.1"/>
    </source>
</evidence>
<keyword evidence="10" id="KW-0813">Transport</keyword>
<dbReference type="HAMAP" id="MF_00454">
    <property type="entry name" value="FluC"/>
    <property type="match status" value="1"/>
</dbReference>
<dbReference type="AlphaFoldDB" id="A0A1Y0VUH6"/>
<feature type="transmembrane region" description="Helical" evidence="10">
    <location>
        <begin position="38"/>
        <end position="59"/>
    </location>
</feature>
<keyword evidence="6 10" id="KW-0407">Ion channel</keyword>
<feature type="binding site" evidence="10">
    <location>
        <position position="75"/>
    </location>
    <ligand>
        <name>Na(+)</name>
        <dbReference type="ChEBI" id="CHEBI:29101"/>
        <note>structural</note>
    </ligand>
</feature>
<reference evidence="11 15" key="1">
    <citation type="submission" date="2017-05" db="EMBL/GenBank/DDBJ databases">
        <title>Genome sequence of Pediococcus pentosaceus strain SRCM100892.</title>
        <authorList>
            <person name="Cho S.H."/>
        </authorList>
    </citation>
    <scope>NUCLEOTIDE SEQUENCE [LARGE SCALE GENOMIC DNA]</scope>
    <source>
        <strain evidence="11 15">SRCM100892</strain>
    </source>
</reference>
<dbReference type="Pfam" id="PF02537">
    <property type="entry name" value="CRCB"/>
    <property type="match status" value="1"/>
</dbReference>
<dbReference type="GO" id="GO:0062054">
    <property type="term" value="F:fluoride channel activity"/>
    <property type="evidence" value="ECO:0007669"/>
    <property type="project" value="UniProtKB-UniRule"/>
</dbReference>
<proteinExistence type="inferred from homology"/>
<accession>A0A8G0ZGV3</accession>
<keyword evidence="10" id="KW-0915">Sodium</keyword>
<comment type="function">
    <text evidence="9 10">Fluoride-specific ion channel. Important for reducing fluoride concentration in the cell, thus reducing its toxicity.</text>
</comment>
<feature type="transmembrane region" description="Helical" evidence="10">
    <location>
        <begin position="100"/>
        <end position="120"/>
    </location>
</feature>
<dbReference type="Proteomes" id="UP000196118">
    <property type="component" value="Chromosome"/>
</dbReference>
<reference evidence="12" key="3">
    <citation type="submission" date="2019-12" db="EMBL/GenBank/DDBJ databases">
        <title>SpeciesPrimer: A bioinformatics pipeline dedicated to the design of qPCR primers for the quantification of bacterial species.</title>
        <authorList>
            <person name="Dreier M."/>
            <person name="Berthoud H."/>
            <person name="Shani N."/>
            <person name="Wechsler D."/>
            <person name="Junier P."/>
        </authorList>
    </citation>
    <scope>NUCLEOTIDE SEQUENCE</scope>
    <source>
        <strain evidence="12">FAM13073</strain>
    </source>
</reference>
<feature type="binding site" evidence="10">
    <location>
        <position position="78"/>
    </location>
    <ligand>
        <name>Na(+)</name>
        <dbReference type="ChEBI" id="CHEBI:29101"/>
        <note>structural</note>
    </ligand>
</feature>
<feature type="transmembrane region" description="Helical" evidence="10">
    <location>
        <begin position="6"/>
        <end position="26"/>
    </location>
</feature>
<dbReference type="GO" id="GO:0005886">
    <property type="term" value="C:plasma membrane"/>
    <property type="evidence" value="ECO:0007669"/>
    <property type="project" value="UniProtKB-SubCell"/>
</dbReference>
<keyword evidence="5 10" id="KW-0472">Membrane</keyword>
<dbReference type="Proteomes" id="UP001214131">
    <property type="component" value="Chromosome"/>
</dbReference>
<comment type="activity regulation">
    <text evidence="10">Na(+) is not transported, but it plays an essential structural role and its presence is essential for fluoride channel function.</text>
</comment>
<reference evidence="12 16" key="2">
    <citation type="submission" date="2019-10" db="EMBL/GenBank/DDBJ databases">
        <authorList>
            <person name="Irmler S."/>
            <person name="Berthoud H."/>
            <person name="Roetschi A."/>
            <person name="Arias E."/>
            <person name="Shani N."/>
            <person name="Wuethrich D."/>
            <person name="Bruggmann R."/>
        </authorList>
    </citation>
    <scope>NUCLEOTIDE SEQUENCE [LARGE SCALE GENOMIC DNA]</scope>
    <source>
        <strain evidence="12 16">FAM13073</strain>
    </source>
</reference>
<gene>
    <name evidence="10" type="primary">fluC</name>
    <name evidence="10" type="synonym">crcB</name>
    <name evidence="12" type="ORF">GBO79_01670</name>
    <name evidence="13" type="ORF">ITQ97_01360</name>
    <name evidence="14" type="ORF">PWB86_00270</name>
    <name evidence="11" type="ORF">S100892_01203</name>
</gene>
<evidence type="ECO:0000256" key="2">
    <source>
        <dbReference type="ARBA" id="ARBA00022475"/>
    </source>
</evidence>
<evidence type="ECO:0000313" key="12">
    <source>
        <dbReference type="EMBL" id="KAF0415054.1"/>
    </source>
</evidence>
<protein>
    <recommendedName>
        <fullName evidence="10">Fluoride-specific ion channel FluC</fullName>
    </recommendedName>
</protein>
<dbReference type="EMBL" id="CP118739">
    <property type="protein sequence ID" value="WEA57357.1"/>
    <property type="molecule type" value="Genomic_DNA"/>
</dbReference>
<keyword evidence="10" id="KW-0479">Metal-binding</keyword>
<dbReference type="EMBL" id="JADOFV010000001">
    <property type="protein sequence ID" value="MBF7126485.1"/>
    <property type="molecule type" value="Genomic_DNA"/>
</dbReference>
<dbReference type="EMBL" id="WENB01000001">
    <property type="protein sequence ID" value="KAF0415054.1"/>
    <property type="molecule type" value="Genomic_DNA"/>
</dbReference>
<keyword evidence="16" id="KW-1185">Reference proteome</keyword>
<dbReference type="InterPro" id="IPR003691">
    <property type="entry name" value="FluC"/>
</dbReference>
<comment type="subcellular location">
    <subcellularLocation>
        <location evidence="1 10">Cell membrane</location>
        <topology evidence="1 10">Multi-pass membrane protein</topology>
    </subcellularLocation>
</comment>
<evidence type="ECO:0000256" key="1">
    <source>
        <dbReference type="ARBA" id="ARBA00004651"/>
    </source>
</evidence>
<reference evidence="14 17" key="6">
    <citation type="submission" date="2023-02" db="EMBL/GenBank/DDBJ databases">
        <title>Comparative genomics and fermentation flavor characterization of five lactic acid bacteria reveal flavor biosynthesis metabolic pathways in fermented muskmelon puree.</title>
        <authorList>
            <person name="Yuan L."/>
            <person name="Li M."/>
            <person name="Xu X."/>
            <person name="Lao F."/>
            <person name="Wu J."/>
        </authorList>
    </citation>
    <scope>NUCLEOTIDE SEQUENCE [LARGE SCALE GENOMIC DNA]</scope>
    <source>
        <strain evidence="14 17">Ca-4</strain>
    </source>
</reference>
<dbReference type="RefSeq" id="WP_023440359.1">
    <property type="nucleotide sequence ID" value="NZ_BEWQ01000003.1"/>
</dbReference>
<evidence type="ECO:0000256" key="6">
    <source>
        <dbReference type="ARBA" id="ARBA00023303"/>
    </source>
</evidence>
<keyword evidence="2 10" id="KW-1003">Cell membrane</keyword>
<keyword evidence="10" id="KW-0406">Ion transport</keyword>
<feature type="transmembrane region" description="Helical" evidence="10">
    <location>
        <begin position="65"/>
        <end position="88"/>
    </location>
</feature>
<evidence type="ECO:0000256" key="9">
    <source>
        <dbReference type="ARBA" id="ARBA00049940"/>
    </source>
</evidence>
<dbReference type="PANTHER" id="PTHR28259:SF1">
    <property type="entry name" value="FLUORIDE EXPORT PROTEIN 1-RELATED"/>
    <property type="match status" value="1"/>
</dbReference>
<evidence type="ECO:0000313" key="15">
    <source>
        <dbReference type="Proteomes" id="UP000196118"/>
    </source>
</evidence>
<evidence type="ECO:0000256" key="7">
    <source>
        <dbReference type="ARBA" id="ARBA00035120"/>
    </source>
</evidence>
<dbReference type="GO" id="GO:0140114">
    <property type="term" value="P:cellular detoxification of fluoride"/>
    <property type="evidence" value="ECO:0007669"/>
    <property type="project" value="UniProtKB-UniRule"/>
</dbReference>
<dbReference type="GO" id="GO:0046872">
    <property type="term" value="F:metal ion binding"/>
    <property type="evidence" value="ECO:0007669"/>
    <property type="project" value="UniProtKB-KW"/>
</dbReference>
<keyword evidence="3 10" id="KW-0812">Transmembrane</keyword>
<evidence type="ECO:0000256" key="4">
    <source>
        <dbReference type="ARBA" id="ARBA00022989"/>
    </source>
</evidence>
<dbReference type="Proteomes" id="UP000472573">
    <property type="component" value="Unassembled WGS sequence"/>
</dbReference>